<evidence type="ECO:0000313" key="2">
    <source>
        <dbReference type="EMBL" id="SON81365.1"/>
    </source>
</evidence>
<name>A0AB38DZ32_XANCH</name>
<keyword evidence="1" id="KW-0812">Transmembrane</keyword>
<dbReference type="AlphaFoldDB" id="A0AB38DZ32"/>
<evidence type="ECO:0000313" key="5">
    <source>
        <dbReference type="Proteomes" id="UP000234181"/>
    </source>
</evidence>
<accession>A0AB38DZ32</accession>
<keyword evidence="1" id="KW-0472">Membrane</keyword>
<dbReference type="EMBL" id="OCYS01000083">
    <property type="protein sequence ID" value="SON87432.1"/>
    <property type="molecule type" value="Genomic_DNA"/>
</dbReference>
<keyword evidence="5" id="KW-1185">Reference proteome</keyword>
<keyword evidence="1" id="KW-1133">Transmembrane helix</keyword>
<dbReference type="Proteomes" id="UP000234166">
    <property type="component" value="Unassembled WGS sequence"/>
</dbReference>
<feature type="transmembrane region" description="Helical" evidence="1">
    <location>
        <begin position="75"/>
        <end position="96"/>
    </location>
</feature>
<organism evidence="3 4">
    <name type="scientific">Xanthomonas campestris pv. phaseoli</name>
    <dbReference type="NCBI Taxonomy" id="317013"/>
    <lineage>
        <taxon>Bacteria</taxon>
        <taxon>Pseudomonadati</taxon>
        <taxon>Pseudomonadota</taxon>
        <taxon>Gammaproteobacteria</taxon>
        <taxon>Lysobacterales</taxon>
        <taxon>Lysobacteraceae</taxon>
        <taxon>Xanthomonas</taxon>
    </lineage>
</organism>
<proteinExistence type="predicted"/>
<dbReference type="Proteomes" id="UP000234181">
    <property type="component" value="Unassembled WGS sequence"/>
</dbReference>
<evidence type="ECO:0000313" key="4">
    <source>
        <dbReference type="Proteomes" id="UP000234166"/>
    </source>
</evidence>
<evidence type="ECO:0000256" key="1">
    <source>
        <dbReference type="SAM" id="Phobius"/>
    </source>
</evidence>
<reference evidence="4 5" key="1">
    <citation type="submission" date="2017-10" db="EMBL/GenBank/DDBJ databases">
        <authorList>
            <person name="Regsiter A."/>
            <person name="William W."/>
        </authorList>
    </citation>
    <scope>NUCLEOTIDE SEQUENCE [LARGE SCALE GENOMIC DNA]</scope>
    <source>
        <strain evidence="2 5">CFBP6984</strain>
        <strain evidence="3 4">CFBP7430</strain>
    </source>
</reference>
<sequence>MTACGHARLGWWRVGQGIRIGCDIDVHSVVHGPTQTTSTRTVALRPTWHLRRVRQPVRHDGPGRYRLLRLQGGRIHATGILAILALPSVQGGRLVLHMLRGSQLHRHTARRHRR</sequence>
<evidence type="ECO:0008006" key="6">
    <source>
        <dbReference type="Google" id="ProtNLM"/>
    </source>
</evidence>
<evidence type="ECO:0000313" key="3">
    <source>
        <dbReference type="EMBL" id="SON87432.1"/>
    </source>
</evidence>
<protein>
    <recommendedName>
        <fullName evidence="6">Secreted protein</fullName>
    </recommendedName>
</protein>
<dbReference type="EMBL" id="OCYT01000095">
    <property type="protein sequence ID" value="SON81365.1"/>
    <property type="molecule type" value="Genomic_DNA"/>
</dbReference>
<gene>
    <name evidence="2" type="ORF">XAP6984_40005</name>
    <name evidence="3" type="ORF">XAP7430_30005</name>
</gene>
<comment type="caution">
    <text evidence="3">The sequence shown here is derived from an EMBL/GenBank/DDBJ whole genome shotgun (WGS) entry which is preliminary data.</text>
</comment>